<reference evidence="8 9" key="1">
    <citation type="submission" date="2017-02" db="EMBL/GenBank/DDBJ databases">
        <title>Streptomyces pactum ACT12 Genome sequencing and assembly.</title>
        <authorList>
            <person name="Xue Q."/>
            <person name="Yan X."/>
            <person name="Jia L."/>
            <person name="Yan H."/>
        </authorList>
    </citation>
    <scope>NUCLEOTIDE SEQUENCE [LARGE SCALE GENOMIC DNA]</scope>
    <source>
        <strain evidence="8 9">ACT12</strain>
    </source>
</reference>
<dbReference type="PANTHER" id="PTHR31273">
    <property type="entry name" value="PHOSPHOKETOLASE-RELATED"/>
    <property type="match status" value="1"/>
</dbReference>
<comment type="similarity">
    <text evidence="2">Belongs to the XFP family.</text>
</comment>
<dbReference type="InterPro" id="IPR018969">
    <property type="entry name" value="Xul5P/Fru6P_PKetolase_C"/>
</dbReference>
<name>A0A1S6J2G4_9ACTN</name>
<evidence type="ECO:0000256" key="5">
    <source>
        <dbReference type="SAM" id="MobiDB-lite"/>
    </source>
</evidence>
<dbReference type="GO" id="GO:0016832">
    <property type="term" value="F:aldehyde-lyase activity"/>
    <property type="evidence" value="ECO:0007669"/>
    <property type="project" value="InterPro"/>
</dbReference>
<evidence type="ECO:0000256" key="2">
    <source>
        <dbReference type="ARBA" id="ARBA00005623"/>
    </source>
</evidence>
<dbReference type="EMBL" id="CP019724">
    <property type="protein sequence ID" value="AQS65946.1"/>
    <property type="molecule type" value="Genomic_DNA"/>
</dbReference>
<feature type="region of interest" description="Disordered" evidence="5">
    <location>
        <begin position="96"/>
        <end position="164"/>
    </location>
</feature>
<evidence type="ECO:0000313" key="8">
    <source>
        <dbReference type="EMBL" id="AQS65946.1"/>
    </source>
</evidence>
<keyword evidence="4" id="KW-0456">Lyase</keyword>
<accession>A0A1S6J2G4</accession>
<evidence type="ECO:0008006" key="10">
    <source>
        <dbReference type="Google" id="ProtNLM"/>
    </source>
</evidence>
<feature type="domain" description="Xylulose 5-phosphate/Fructose 6-phosphate phosphoketolase N-terminal" evidence="7">
    <location>
        <begin position="13"/>
        <end position="95"/>
    </location>
</feature>
<keyword evidence="9" id="KW-1185">Reference proteome</keyword>
<keyword evidence="3" id="KW-0786">Thiamine pyrophosphate</keyword>
<evidence type="ECO:0000256" key="1">
    <source>
        <dbReference type="ARBA" id="ARBA00001964"/>
    </source>
</evidence>
<dbReference type="Gene3D" id="3.40.50.920">
    <property type="match status" value="1"/>
</dbReference>
<dbReference type="PANTHER" id="PTHR31273:SF0">
    <property type="entry name" value="PHOSPHOKETOLASE-RELATED"/>
    <property type="match status" value="1"/>
</dbReference>
<dbReference type="InterPro" id="IPR009014">
    <property type="entry name" value="Transketo_C/PFOR_II"/>
</dbReference>
<feature type="compositionally biased region" description="Low complexity" evidence="5">
    <location>
        <begin position="110"/>
        <end position="159"/>
    </location>
</feature>
<dbReference type="Gene3D" id="3.40.50.970">
    <property type="match status" value="1"/>
</dbReference>
<dbReference type="InterPro" id="IPR005593">
    <property type="entry name" value="Xul5P/Fru6P_PKetolase"/>
</dbReference>
<dbReference type="Pfam" id="PF09364">
    <property type="entry name" value="XFP_N"/>
    <property type="match status" value="1"/>
</dbReference>
<evidence type="ECO:0000313" key="9">
    <source>
        <dbReference type="Proteomes" id="UP000189443"/>
    </source>
</evidence>
<dbReference type="KEGG" id="spac:B1H29_02445"/>
<feature type="domain" description="Xylulose 5-phosphate/Fructose 6-phosphate phosphoketolase C-terminal" evidence="6">
    <location>
        <begin position="154"/>
        <end position="222"/>
    </location>
</feature>
<protein>
    <recommendedName>
        <fullName evidence="10">Xylulose 5-phosphate/Fructose 6-phosphate phosphoketolase C-terminal domain-containing protein</fullName>
    </recommendedName>
</protein>
<dbReference type="Proteomes" id="UP000189443">
    <property type="component" value="Chromosome"/>
</dbReference>
<evidence type="ECO:0000259" key="7">
    <source>
        <dbReference type="Pfam" id="PF09364"/>
    </source>
</evidence>
<gene>
    <name evidence="8" type="ORF">B1H29_02445</name>
</gene>
<comment type="cofactor">
    <cofactor evidence="1">
        <name>thiamine diphosphate</name>
        <dbReference type="ChEBI" id="CHEBI:58937"/>
    </cofactor>
</comment>
<evidence type="ECO:0000256" key="4">
    <source>
        <dbReference type="ARBA" id="ARBA00023239"/>
    </source>
</evidence>
<dbReference type="InterPro" id="IPR018970">
    <property type="entry name" value="Xul5P/Fru6P_PKetolase_N"/>
</dbReference>
<dbReference type="Pfam" id="PF09363">
    <property type="entry name" value="XFP_C"/>
    <property type="match status" value="1"/>
</dbReference>
<organism evidence="8 9">
    <name type="scientific">Streptomyces pactum</name>
    <dbReference type="NCBI Taxonomy" id="68249"/>
    <lineage>
        <taxon>Bacteria</taxon>
        <taxon>Bacillati</taxon>
        <taxon>Actinomycetota</taxon>
        <taxon>Actinomycetes</taxon>
        <taxon>Kitasatosporales</taxon>
        <taxon>Streptomycetaceae</taxon>
        <taxon>Streptomyces</taxon>
    </lineage>
</organism>
<proteinExistence type="inferred from homology"/>
<dbReference type="AlphaFoldDB" id="A0A1S6J2G4"/>
<evidence type="ECO:0000259" key="6">
    <source>
        <dbReference type="Pfam" id="PF09363"/>
    </source>
</evidence>
<evidence type="ECO:0000256" key="3">
    <source>
        <dbReference type="ARBA" id="ARBA00023052"/>
    </source>
</evidence>
<dbReference type="STRING" id="68249.BC342_33265"/>
<sequence>MSADTQQVPSGLTDDELAGLDAHWRAANHLSVGQIHLMANPLLTEPLRPEHVKPRPLGPWGTSPGLNLVHTHLNRVSNARDLDALCGWGPATAGPPYWPTHGWRARTPRPTRTSPGTRPQWPGCSSSSRARRSSPASPRPSSTNSCAGTATTRSGTTTTPFDMVAGNDMDRYRLVVDVIDRVPGPAVRAAAVRQRTEDARLRHHDWNREHGVDLPEVADWSWDG</sequence>
<dbReference type="GO" id="GO:0005975">
    <property type="term" value="P:carbohydrate metabolic process"/>
    <property type="evidence" value="ECO:0007669"/>
    <property type="project" value="InterPro"/>
</dbReference>